<evidence type="ECO:0000313" key="2">
    <source>
        <dbReference type="Proteomes" id="UP000824063"/>
    </source>
</evidence>
<protein>
    <submittedName>
        <fullName evidence="1">Uncharacterized protein</fullName>
    </submittedName>
</protein>
<evidence type="ECO:0000313" key="1">
    <source>
        <dbReference type="EMBL" id="HIZ53194.1"/>
    </source>
</evidence>
<accession>A0A9D2F631</accession>
<comment type="caution">
    <text evidence="1">The sequence shown here is derived from an EMBL/GenBank/DDBJ whole genome shotgun (WGS) entry which is preliminary data.</text>
</comment>
<reference evidence="1" key="1">
    <citation type="journal article" date="2021" name="PeerJ">
        <title>Extensive microbial diversity within the chicken gut microbiome revealed by metagenomics and culture.</title>
        <authorList>
            <person name="Gilroy R."/>
            <person name="Ravi A."/>
            <person name="Getino M."/>
            <person name="Pursley I."/>
            <person name="Horton D.L."/>
            <person name="Alikhan N.F."/>
            <person name="Baker D."/>
            <person name="Gharbi K."/>
            <person name="Hall N."/>
            <person name="Watson M."/>
            <person name="Adriaenssens E.M."/>
            <person name="Foster-Nyarko E."/>
            <person name="Jarju S."/>
            <person name="Secka A."/>
            <person name="Antonio M."/>
            <person name="Oren A."/>
            <person name="Chaudhuri R.R."/>
            <person name="La Ragione R."/>
            <person name="Hildebrand F."/>
            <person name="Pallen M.J."/>
        </authorList>
    </citation>
    <scope>NUCLEOTIDE SEQUENCE</scope>
    <source>
        <strain evidence="1">CHK172-16539</strain>
    </source>
</reference>
<dbReference type="Proteomes" id="UP000824063">
    <property type="component" value="Unassembled WGS sequence"/>
</dbReference>
<gene>
    <name evidence="1" type="ORF">IAA20_04570</name>
</gene>
<name>A0A9D2F631_9ENTE</name>
<proteinExistence type="predicted"/>
<dbReference type="AlphaFoldDB" id="A0A9D2F631"/>
<organism evidence="1 2">
    <name type="scientific">Candidatus Enterococcus avicola</name>
    <dbReference type="NCBI Taxonomy" id="2838561"/>
    <lineage>
        <taxon>Bacteria</taxon>
        <taxon>Bacillati</taxon>
        <taxon>Bacillota</taxon>
        <taxon>Bacilli</taxon>
        <taxon>Lactobacillales</taxon>
        <taxon>Enterococcaceae</taxon>
        <taxon>Enterococcus</taxon>
    </lineage>
</organism>
<dbReference type="EMBL" id="DXBN01000104">
    <property type="protein sequence ID" value="HIZ53194.1"/>
    <property type="molecule type" value="Genomic_DNA"/>
</dbReference>
<sequence>MKNENAIVPVILTDSSKAQSLSAVQKPKLACRLKTDNIEVFIYNGANQYILTSILKEFRHAN</sequence>
<reference evidence="1" key="2">
    <citation type="submission" date="2021-04" db="EMBL/GenBank/DDBJ databases">
        <authorList>
            <person name="Gilroy R."/>
        </authorList>
    </citation>
    <scope>NUCLEOTIDE SEQUENCE</scope>
    <source>
        <strain evidence="1">CHK172-16539</strain>
    </source>
</reference>